<dbReference type="PROSITE" id="PS51471">
    <property type="entry name" value="FE2OG_OXY"/>
    <property type="match status" value="1"/>
</dbReference>
<dbReference type="PANTHER" id="PTHR10209:SF881">
    <property type="entry name" value="FI07970P-RELATED"/>
    <property type="match status" value="1"/>
</dbReference>
<evidence type="ECO:0000259" key="6">
    <source>
        <dbReference type="PROSITE" id="PS51471"/>
    </source>
</evidence>
<dbReference type="PANTHER" id="PTHR10209">
    <property type="entry name" value="OXIDOREDUCTASE, 2OG-FE II OXYGENASE FAMILY PROTEIN"/>
    <property type="match status" value="1"/>
</dbReference>
<evidence type="ECO:0000313" key="8">
    <source>
        <dbReference type="Proteomes" id="UP001596353"/>
    </source>
</evidence>
<evidence type="ECO:0000256" key="4">
    <source>
        <dbReference type="ARBA" id="ARBA00023004"/>
    </source>
</evidence>
<dbReference type="SUPFAM" id="SSF51197">
    <property type="entry name" value="Clavaminate synthase-like"/>
    <property type="match status" value="1"/>
</dbReference>
<evidence type="ECO:0000256" key="3">
    <source>
        <dbReference type="ARBA" id="ARBA00023002"/>
    </source>
</evidence>
<comment type="caution">
    <text evidence="7">The sequence shown here is derived from an EMBL/GenBank/DDBJ whole genome shotgun (WGS) entry which is preliminary data.</text>
</comment>
<dbReference type="PRINTS" id="PR00682">
    <property type="entry name" value="IPNSYNTHASE"/>
</dbReference>
<dbReference type="Pfam" id="PF03171">
    <property type="entry name" value="2OG-FeII_Oxy"/>
    <property type="match status" value="1"/>
</dbReference>
<reference evidence="8" key="1">
    <citation type="journal article" date="2019" name="Int. J. Syst. Evol. Microbiol.">
        <title>The Global Catalogue of Microorganisms (GCM) 10K type strain sequencing project: providing services to taxonomists for standard genome sequencing and annotation.</title>
        <authorList>
            <consortium name="The Broad Institute Genomics Platform"/>
            <consortium name="The Broad Institute Genome Sequencing Center for Infectious Disease"/>
            <person name="Wu L."/>
            <person name="Ma J."/>
        </authorList>
    </citation>
    <scope>NUCLEOTIDE SEQUENCE [LARGE SCALE GENOMIC DNA]</scope>
    <source>
        <strain evidence="8">CCUG 66188</strain>
    </source>
</reference>
<dbReference type="InterPro" id="IPR027443">
    <property type="entry name" value="IPNS-like_sf"/>
</dbReference>
<dbReference type="Proteomes" id="UP001596353">
    <property type="component" value="Unassembled WGS sequence"/>
</dbReference>
<dbReference type="Pfam" id="PF14226">
    <property type="entry name" value="DIOX_N"/>
    <property type="match status" value="1"/>
</dbReference>
<evidence type="ECO:0000313" key="7">
    <source>
        <dbReference type="EMBL" id="MFC6761685.1"/>
    </source>
</evidence>
<comment type="similarity">
    <text evidence="1 5">Belongs to the iron/ascorbate-dependent oxidoreductase family.</text>
</comment>
<keyword evidence="8" id="KW-1185">Reference proteome</keyword>
<dbReference type="Gene3D" id="2.60.120.330">
    <property type="entry name" value="B-lactam Antibiotic, Isopenicillin N Synthase, Chain"/>
    <property type="match status" value="1"/>
</dbReference>
<keyword evidence="4 5" id="KW-0408">Iron</keyword>
<evidence type="ECO:0000256" key="5">
    <source>
        <dbReference type="RuleBase" id="RU003682"/>
    </source>
</evidence>
<evidence type="ECO:0000256" key="1">
    <source>
        <dbReference type="ARBA" id="ARBA00008056"/>
    </source>
</evidence>
<dbReference type="GO" id="GO:0051213">
    <property type="term" value="F:dioxygenase activity"/>
    <property type="evidence" value="ECO:0007669"/>
    <property type="project" value="UniProtKB-KW"/>
</dbReference>
<keyword evidence="3 5" id="KW-0560">Oxidoreductase</keyword>
<keyword evidence="7" id="KW-0223">Dioxygenase</keyword>
<dbReference type="InterPro" id="IPR005123">
    <property type="entry name" value="Oxoglu/Fe-dep_dioxygenase_dom"/>
</dbReference>
<dbReference type="EMBL" id="JBHSWG010000003">
    <property type="protein sequence ID" value="MFC6761685.1"/>
    <property type="molecule type" value="Genomic_DNA"/>
</dbReference>
<name>A0ABW2B7H4_9RHOB</name>
<organism evidence="7 8">
    <name type="scientific">Sulfitobacter porphyrae</name>
    <dbReference type="NCBI Taxonomy" id="1246864"/>
    <lineage>
        <taxon>Bacteria</taxon>
        <taxon>Pseudomonadati</taxon>
        <taxon>Pseudomonadota</taxon>
        <taxon>Alphaproteobacteria</taxon>
        <taxon>Rhodobacterales</taxon>
        <taxon>Roseobacteraceae</taxon>
        <taxon>Sulfitobacter</taxon>
    </lineage>
</organism>
<feature type="domain" description="Fe2OG dioxygenase" evidence="6">
    <location>
        <begin position="179"/>
        <end position="279"/>
    </location>
</feature>
<protein>
    <submittedName>
        <fullName evidence="7">Isopenicillin N synthase family dioxygenase</fullName>
    </submittedName>
</protein>
<accession>A0ABW2B7H4</accession>
<sequence length="324" mass="36503">MKGDFDNIPIVSLAGLADDANSGERSKTVAALKEALEVSGFAYLSDHGVSEDLVERMRQQNVAFHDQPMEEKLKLKINAFHRGYMPMSTSTIVTSSVAKVTKPNRSESLMFMHEVPEDAPYAGEPLQGPNQFPENLPEVRSTALEYMTQMTALGARLAGGIAEALGLPRDWFKEHFDNPTLFLRLLHYPEQPDEEELFGSAPHTDYGFVTLLKQDDVGGLEVRNKRNEWIPAPPIKGTFVMNVGDILAKWSNGRLVSTPHRVRNLSRRDRYSQPFFYDPSMSALVACPEEMLDKGETAKMEPVLYGDYLLERLNKNYDYRKKAS</sequence>
<gene>
    <name evidence="7" type="ORF">ACFQFQ_22980</name>
</gene>
<proteinExistence type="inferred from homology"/>
<evidence type="ECO:0000256" key="2">
    <source>
        <dbReference type="ARBA" id="ARBA00022723"/>
    </source>
</evidence>
<dbReference type="InterPro" id="IPR026992">
    <property type="entry name" value="DIOX_N"/>
</dbReference>
<keyword evidence="2 5" id="KW-0479">Metal-binding</keyword>
<dbReference type="InterPro" id="IPR044861">
    <property type="entry name" value="IPNS-like_FE2OG_OXY"/>
</dbReference>